<evidence type="ECO:0000313" key="2">
    <source>
        <dbReference type="Proteomes" id="UP001524547"/>
    </source>
</evidence>
<dbReference type="SFLD" id="SFLDG01129">
    <property type="entry name" value="C1.5:_HAD__Beta-PGM__Phosphata"/>
    <property type="match status" value="1"/>
</dbReference>
<dbReference type="Pfam" id="PF13419">
    <property type="entry name" value="HAD_2"/>
    <property type="match status" value="1"/>
</dbReference>
<dbReference type="PANTHER" id="PTHR43434">
    <property type="entry name" value="PHOSPHOGLYCOLATE PHOSPHATASE"/>
    <property type="match status" value="1"/>
</dbReference>
<sequence length="223" mass="24288">MLKGAIFDIDGTLLDSVDAHGEAWHRAFAQFGHDVPAADARRQIGKGGDKLLPFFLQGEALERDGDGISQRHGELFREEYFPSIRPFADVRTLFQALADRGVRLSLASSAKGEELERFVERLGIGDLLHSATSSKDVERSKPDPDIFQTALDRLDGVDAKDTLVFGDSPYDAEAAAKAGLRTVAVRCGGFPDDDLRAAGAIAVFDDPAELLRRLDTLFELAES</sequence>
<organism evidence="1 2">
    <name type="scientific">Rhizosaccharibacter radicis</name>
    <dbReference type="NCBI Taxonomy" id="2782605"/>
    <lineage>
        <taxon>Bacteria</taxon>
        <taxon>Pseudomonadati</taxon>
        <taxon>Pseudomonadota</taxon>
        <taxon>Alphaproteobacteria</taxon>
        <taxon>Acetobacterales</taxon>
        <taxon>Acetobacteraceae</taxon>
        <taxon>Rhizosaccharibacter</taxon>
    </lineage>
</organism>
<dbReference type="InterPro" id="IPR023214">
    <property type="entry name" value="HAD_sf"/>
</dbReference>
<dbReference type="GO" id="GO:0016787">
    <property type="term" value="F:hydrolase activity"/>
    <property type="evidence" value="ECO:0007669"/>
    <property type="project" value="UniProtKB-KW"/>
</dbReference>
<dbReference type="InterPro" id="IPR036412">
    <property type="entry name" value="HAD-like_sf"/>
</dbReference>
<reference evidence="1 2" key="1">
    <citation type="submission" date="2022-06" db="EMBL/GenBank/DDBJ databases">
        <title>Rhizosaccharibacter gen. nov. sp. nov. KSS12, endophytic bacteria isolated from sugarcane.</title>
        <authorList>
            <person name="Pitiwittayakul N."/>
        </authorList>
    </citation>
    <scope>NUCLEOTIDE SEQUENCE [LARGE SCALE GENOMIC DNA]</scope>
    <source>
        <strain evidence="1 2">KSS12</strain>
    </source>
</reference>
<dbReference type="InterPro" id="IPR041492">
    <property type="entry name" value="HAD_2"/>
</dbReference>
<dbReference type="EMBL" id="JAMZEJ010000003">
    <property type="protein sequence ID" value="MCQ8240252.1"/>
    <property type="molecule type" value="Genomic_DNA"/>
</dbReference>
<dbReference type="PANTHER" id="PTHR43434:SF16">
    <property type="entry name" value="BLL8046 PROTEIN"/>
    <property type="match status" value="1"/>
</dbReference>
<dbReference type="NCBIfam" id="TIGR01549">
    <property type="entry name" value="HAD-SF-IA-v1"/>
    <property type="match status" value="1"/>
</dbReference>
<evidence type="ECO:0000313" key="1">
    <source>
        <dbReference type="EMBL" id="MCQ8240252.1"/>
    </source>
</evidence>
<dbReference type="InterPro" id="IPR006439">
    <property type="entry name" value="HAD-SF_hydro_IA"/>
</dbReference>
<keyword evidence="1" id="KW-0378">Hydrolase</keyword>
<dbReference type="PRINTS" id="PR00413">
    <property type="entry name" value="HADHALOGNASE"/>
</dbReference>
<dbReference type="SFLD" id="SFLDS00003">
    <property type="entry name" value="Haloacid_Dehalogenase"/>
    <property type="match status" value="1"/>
</dbReference>
<dbReference type="InterPro" id="IPR023198">
    <property type="entry name" value="PGP-like_dom2"/>
</dbReference>
<name>A0ABT1VWD4_9PROT</name>
<protein>
    <submittedName>
        <fullName evidence="1">HAD family hydrolase</fullName>
    </submittedName>
</protein>
<dbReference type="SUPFAM" id="SSF56784">
    <property type="entry name" value="HAD-like"/>
    <property type="match status" value="1"/>
</dbReference>
<gene>
    <name evidence="1" type="ORF">NFI88_05270</name>
</gene>
<keyword evidence="2" id="KW-1185">Reference proteome</keyword>
<dbReference type="Gene3D" id="1.10.150.240">
    <property type="entry name" value="Putative phosphatase, domain 2"/>
    <property type="match status" value="1"/>
</dbReference>
<proteinExistence type="predicted"/>
<dbReference type="RefSeq" id="WP_422918999.1">
    <property type="nucleotide sequence ID" value="NZ_JAMZEJ010000003.1"/>
</dbReference>
<comment type="caution">
    <text evidence="1">The sequence shown here is derived from an EMBL/GenBank/DDBJ whole genome shotgun (WGS) entry which is preliminary data.</text>
</comment>
<dbReference type="Gene3D" id="3.40.50.1000">
    <property type="entry name" value="HAD superfamily/HAD-like"/>
    <property type="match status" value="1"/>
</dbReference>
<accession>A0ABT1VWD4</accession>
<dbReference type="InterPro" id="IPR050155">
    <property type="entry name" value="HAD-like_hydrolase_sf"/>
</dbReference>
<dbReference type="NCBIfam" id="TIGR01509">
    <property type="entry name" value="HAD-SF-IA-v3"/>
    <property type="match status" value="1"/>
</dbReference>
<dbReference type="Proteomes" id="UP001524547">
    <property type="component" value="Unassembled WGS sequence"/>
</dbReference>
<dbReference type="SFLD" id="SFLDG01135">
    <property type="entry name" value="C1.5.6:_HAD__Beta-PGM__Phospha"/>
    <property type="match status" value="1"/>
</dbReference>